<feature type="active site" evidence="6">
    <location>
        <position position="321"/>
    </location>
</feature>
<dbReference type="PROSITE" id="PS51767">
    <property type="entry name" value="PEPTIDASE_A1"/>
    <property type="match status" value="1"/>
</dbReference>
<keyword evidence="11" id="KW-1185">Reference proteome</keyword>
<evidence type="ECO:0000256" key="6">
    <source>
        <dbReference type="PIRSR" id="PIRSR601461-1"/>
    </source>
</evidence>
<keyword evidence="5" id="KW-0325">Glycoprotein</keyword>
<feature type="chain" id="PRO_5032572463" evidence="8">
    <location>
        <begin position="22"/>
        <end position="448"/>
    </location>
</feature>
<evidence type="ECO:0000256" key="4">
    <source>
        <dbReference type="ARBA" id="ARBA00022801"/>
    </source>
</evidence>
<evidence type="ECO:0000256" key="2">
    <source>
        <dbReference type="ARBA" id="ARBA00022670"/>
    </source>
</evidence>
<reference evidence="10" key="1">
    <citation type="submission" date="2020-09" db="EMBL/GenBank/DDBJ databases">
        <title>Genome-Enabled Discovery of Anthraquinone Biosynthesis in Senna tora.</title>
        <authorList>
            <person name="Kang S.-H."/>
            <person name="Pandey R.P."/>
            <person name="Lee C.-M."/>
            <person name="Sim J.-S."/>
            <person name="Jeong J.-T."/>
            <person name="Choi B.-S."/>
            <person name="Jung M."/>
            <person name="Ginzburg D."/>
            <person name="Zhao K."/>
            <person name="Won S.Y."/>
            <person name="Oh T.-J."/>
            <person name="Yu Y."/>
            <person name="Kim N.-H."/>
            <person name="Lee O.R."/>
            <person name="Lee T.-H."/>
            <person name="Bashyal P."/>
            <person name="Kim T.-S."/>
            <person name="Lee W.-H."/>
            <person name="Kawkins C."/>
            <person name="Kim C.-K."/>
            <person name="Kim J.S."/>
            <person name="Ahn B.O."/>
            <person name="Rhee S.Y."/>
            <person name="Sohng J.K."/>
        </authorList>
    </citation>
    <scope>NUCLEOTIDE SEQUENCE</scope>
    <source>
        <tissue evidence="10">Leaf</tissue>
    </source>
</reference>
<keyword evidence="4 7" id="KW-0378">Hydrolase</keyword>
<feature type="active site" evidence="6">
    <location>
        <position position="100"/>
    </location>
</feature>
<dbReference type="PANTHER" id="PTHR47967">
    <property type="entry name" value="OS07G0603500 PROTEIN-RELATED"/>
    <property type="match status" value="1"/>
</dbReference>
<accession>A0A835CEC8</accession>
<dbReference type="AlphaFoldDB" id="A0A835CEC8"/>
<dbReference type="PRINTS" id="PR00792">
    <property type="entry name" value="PEPSIN"/>
</dbReference>
<keyword evidence="2 7" id="KW-0645">Protease</keyword>
<dbReference type="InterPro" id="IPR033121">
    <property type="entry name" value="PEPTIDASE_A1"/>
</dbReference>
<dbReference type="CDD" id="cd05476">
    <property type="entry name" value="pepsin_A_like_plant"/>
    <property type="match status" value="1"/>
</dbReference>
<evidence type="ECO:0000259" key="9">
    <source>
        <dbReference type="PROSITE" id="PS51767"/>
    </source>
</evidence>
<dbReference type="GO" id="GO:0004190">
    <property type="term" value="F:aspartic-type endopeptidase activity"/>
    <property type="evidence" value="ECO:0007669"/>
    <property type="project" value="UniProtKB-KW"/>
</dbReference>
<dbReference type="InterPro" id="IPR032799">
    <property type="entry name" value="TAXi_C"/>
</dbReference>
<evidence type="ECO:0000256" key="5">
    <source>
        <dbReference type="ARBA" id="ARBA00023180"/>
    </source>
</evidence>
<gene>
    <name evidence="10" type="ORF">G2W53_010691</name>
</gene>
<dbReference type="InterPro" id="IPR001461">
    <property type="entry name" value="Aspartic_peptidase_A1"/>
</dbReference>
<dbReference type="SUPFAM" id="SSF50630">
    <property type="entry name" value="Acid proteases"/>
    <property type="match status" value="1"/>
</dbReference>
<evidence type="ECO:0000313" key="10">
    <source>
        <dbReference type="EMBL" id="KAF7835832.1"/>
    </source>
</evidence>
<dbReference type="Pfam" id="PF14541">
    <property type="entry name" value="TAXi_C"/>
    <property type="match status" value="1"/>
</dbReference>
<dbReference type="InterPro" id="IPR021109">
    <property type="entry name" value="Peptidase_aspartic_dom_sf"/>
</dbReference>
<dbReference type="GO" id="GO:0006508">
    <property type="term" value="P:proteolysis"/>
    <property type="evidence" value="ECO:0007669"/>
    <property type="project" value="UniProtKB-KW"/>
</dbReference>
<keyword evidence="3 7" id="KW-0064">Aspartyl protease</keyword>
<dbReference type="InterPro" id="IPR001969">
    <property type="entry name" value="Aspartic_peptidase_AS"/>
</dbReference>
<evidence type="ECO:0000256" key="3">
    <source>
        <dbReference type="ARBA" id="ARBA00022750"/>
    </source>
</evidence>
<organism evidence="10 11">
    <name type="scientific">Senna tora</name>
    <dbReference type="NCBI Taxonomy" id="362788"/>
    <lineage>
        <taxon>Eukaryota</taxon>
        <taxon>Viridiplantae</taxon>
        <taxon>Streptophyta</taxon>
        <taxon>Embryophyta</taxon>
        <taxon>Tracheophyta</taxon>
        <taxon>Spermatophyta</taxon>
        <taxon>Magnoliopsida</taxon>
        <taxon>eudicotyledons</taxon>
        <taxon>Gunneridae</taxon>
        <taxon>Pentapetalae</taxon>
        <taxon>rosids</taxon>
        <taxon>fabids</taxon>
        <taxon>Fabales</taxon>
        <taxon>Fabaceae</taxon>
        <taxon>Caesalpinioideae</taxon>
        <taxon>Cassia clade</taxon>
        <taxon>Senna</taxon>
    </lineage>
</organism>
<dbReference type="InterPro" id="IPR032861">
    <property type="entry name" value="TAXi_N"/>
</dbReference>
<dbReference type="InterPro" id="IPR034161">
    <property type="entry name" value="Pepsin-like_plant"/>
</dbReference>
<comment type="similarity">
    <text evidence="1 7">Belongs to the peptidase A1 family.</text>
</comment>
<dbReference type="InterPro" id="IPR051708">
    <property type="entry name" value="Plant_Aspart_Prot_A1"/>
</dbReference>
<dbReference type="Gene3D" id="2.40.70.10">
    <property type="entry name" value="Acid Proteases"/>
    <property type="match status" value="2"/>
</dbReference>
<dbReference type="PROSITE" id="PS00141">
    <property type="entry name" value="ASP_PROTEASE"/>
    <property type="match status" value="2"/>
</dbReference>
<keyword evidence="8" id="KW-0732">Signal</keyword>
<dbReference type="Proteomes" id="UP000634136">
    <property type="component" value="Unassembled WGS sequence"/>
</dbReference>
<dbReference type="FunFam" id="2.40.70.10:FF:000033">
    <property type="entry name" value="Aspartyl protease family protein"/>
    <property type="match status" value="1"/>
</dbReference>
<name>A0A835CEC8_9FABA</name>
<dbReference type="Pfam" id="PF14543">
    <property type="entry name" value="TAXi_N"/>
    <property type="match status" value="1"/>
</dbReference>
<feature type="signal peptide" evidence="8">
    <location>
        <begin position="1"/>
        <end position="21"/>
    </location>
</feature>
<dbReference type="OrthoDB" id="2747330at2759"/>
<proteinExistence type="inferred from homology"/>
<protein>
    <submittedName>
        <fullName evidence="10">Aspartic proteinase NANA, chloroplast-like</fullName>
    </submittedName>
</protein>
<sequence>MIPPISLILISFLFTPIIIHGLKAPSLSLELVRRPHDPRTGRFERVKELARRDMLRHDRRRKMWESVEMRMHAGRDYGSGEYFVEVRIGNPPQKFWLIADTGSDLTWVNCNDDGDDGGVGSSRKNVFSARRSRTFQAVLCSSKQCKVDLSDLFSLQTCPRPSDPCLYDFRYADGSAALGSFGFDTITVGLSNGKKGKVNNMLIGCTRSTINGQTLNGNIDGILGLGLSRDSFVTNVASQYGGKFSYCLVDHLSHKNISNFLTFGTTITPKSKLLTEIHKTPLVKIPPLYGLNVVGISIGGQMLKIPPMVWDFKARGGAILDSGTSLTILTMPAYKPLMEILVGHLGKFERVKASPPFEYCYNSSGVGNKGFDESVVPRLAFHFALGVRFEPPVKSYVIDVGPSEKCIGILGADWPGASTIGNIMQQNHLWEFDLVHNTVGFAPSTCHN</sequence>
<evidence type="ECO:0000256" key="8">
    <source>
        <dbReference type="SAM" id="SignalP"/>
    </source>
</evidence>
<dbReference type="EMBL" id="JAAIUW010000004">
    <property type="protein sequence ID" value="KAF7835832.1"/>
    <property type="molecule type" value="Genomic_DNA"/>
</dbReference>
<evidence type="ECO:0000256" key="7">
    <source>
        <dbReference type="RuleBase" id="RU000454"/>
    </source>
</evidence>
<evidence type="ECO:0000256" key="1">
    <source>
        <dbReference type="ARBA" id="ARBA00007447"/>
    </source>
</evidence>
<feature type="domain" description="Peptidase A1" evidence="9">
    <location>
        <begin position="82"/>
        <end position="442"/>
    </location>
</feature>
<comment type="caution">
    <text evidence="10">The sequence shown here is derived from an EMBL/GenBank/DDBJ whole genome shotgun (WGS) entry which is preliminary data.</text>
</comment>
<evidence type="ECO:0000313" key="11">
    <source>
        <dbReference type="Proteomes" id="UP000634136"/>
    </source>
</evidence>
<dbReference type="PANTHER" id="PTHR47967:SF69">
    <property type="entry name" value="ASPARTIC PROTEINASE NANA, CHLOROPLAST"/>
    <property type="match status" value="1"/>
</dbReference>